<evidence type="ECO:0000313" key="2">
    <source>
        <dbReference type="EMBL" id="NTS31281.1"/>
    </source>
</evidence>
<dbReference type="RefSeq" id="WP_174207938.1">
    <property type="nucleotide sequence ID" value="NZ_JABUMX010000002.1"/>
</dbReference>
<dbReference type="NCBIfam" id="TIGR01641">
    <property type="entry name" value="phageSPP1_gp7"/>
    <property type="match status" value="1"/>
</dbReference>
<gene>
    <name evidence="2" type="ORF">HQ945_08435</name>
</gene>
<dbReference type="EMBL" id="JABUMX010000002">
    <property type="protein sequence ID" value="NTS31281.1"/>
    <property type="molecule type" value="Genomic_DNA"/>
</dbReference>
<dbReference type="Pfam" id="PF04233">
    <property type="entry name" value="Phage_Mu_F"/>
    <property type="match status" value="1"/>
</dbReference>
<dbReference type="Proteomes" id="UP000550508">
    <property type="component" value="Unassembled WGS sequence"/>
</dbReference>
<reference evidence="2 3" key="1">
    <citation type="submission" date="2020-05" db="EMBL/GenBank/DDBJ databases">
        <authorList>
            <person name="Kim M.K."/>
        </authorList>
    </citation>
    <scope>NUCLEOTIDE SEQUENCE [LARGE SCALE GENOMIC DNA]</scope>
    <source>
        <strain evidence="2 3">BT25</strain>
    </source>
</reference>
<protein>
    <submittedName>
        <fullName evidence="2">Minor capsid protein</fullName>
    </submittedName>
</protein>
<keyword evidence="3" id="KW-1185">Reference proteome</keyword>
<name>A0A849VN75_9HYPH</name>
<evidence type="ECO:0000313" key="3">
    <source>
        <dbReference type="Proteomes" id="UP000550508"/>
    </source>
</evidence>
<evidence type="ECO:0000259" key="1">
    <source>
        <dbReference type="Pfam" id="PF04233"/>
    </source>
</evidence>
<accession>A0A849VN75</accession>
<sequence length="267" mass="29505">MVRYKLASLAKRPKGASVTLPPISGSVAAETAYLKALRASLREMATQVREMILPIAEREVAAAKRMTVDMTEHDFTTLDIITSRLTASASAMVRRILNLEARRHTDNFMASAKRVLGIDLAAVVRQEDLSDYLEAATARNVGLIKGLLEDTAKRLKGSVLDAVINGRSATVLRKELTEQFALSDRRAKLIARDQISKLNSDLNRIRHVQAGVTSYEWMTSHDERVRPLHRSLDGHEYRYGEATGAEGGLPPGQPINCRCVARGIVKF</sequence>
<dbReference type="InterPro" id="IPR006528">
    <property type="entry name" value="Phage_head_morphogenesis_dom"/>
</dbReference>
<proteinExistence type="predicted"/>
<feature type="domain" description="Phage head morphogenesis" evidence="1">
    <location>
        <begin position="156"/>
        <end position="261"/>
    </location>
</feature>
<comment type="caution">
    <text evidence="2">The sequence shown here is derived from an EMBL/GenBank/DDBJ whole genome shotgun (WGS) entry which is preliminary data.</text>
</comment>
<dbReference type="AlphaFoldDB" id="A0A849VN75"/>
<organism evidence="2 3">
    <name type="scientific">Phyllobacterium pellucidum</name>
    <dbReference type="NCBI Taxonomy" id="2740464"/>
    <lineage>
        <taxon>Bacteria</taxon>
        <taxon>Pseudomonadati</taxon>
        <taxon>Pseudomonadota</taxon>
        <taxon>Alphaproteobacteria</taxon>
        <taxon>Hyphomicrobiales</taxon>
        <taxon>Phyllobacteriaceae</taxon>
        <taxon>Phyllobacterium</taxon>
    </lineage>
</organism>